<evidence type="ECO:0000313" key="3">
    <source>
        <dbReference type="Proteomes" id="UP000677228"/>
    </source>
</evidence>
<gene>
    <name evidence="1" type="ORF">OVA965_LOCUS13992</name>
    <name evidence="2" type="ORF">TMI583_LOCUS13995</name>
</gene>
<dbReference type="AlphaFoldDB" id="A0A8S2DV18"/>
<reference evidence="1" key="1">
    <citation type="submission" date="2021-02" db="EMBL/GenBank/DDBJ databases">
        <authorList>
            <person name="Nowell W R."/>
        </authorList>
    </citation>
    <scope>NUCLEOTIDE SEQUENCE</scope>
</reference>
<dbReference type="EMBL" id="CAJOBA010005969">
    <property type="protein sequence ID" value="CAF3759474.1"/>
    <property type="molecule type" value="Genomic_DNA"/>
</dbReference>
<proteinExistence type="predicted"/>
<evidence type="ECO:0000313" key="2">
    <source>
        <dbReference type="EMBL" id="CAF3759474.1"/>
    </source>
</evidence>
<name>A0A8S2DV18_9BILA</name>
<dbReference type="PANTHER" id="PTHR33488">
    <property type="entry name" value="ZGC:162509"/>
    <property type="match status" value="1"/>
</dbReference>
<comment type="caution">
    <text evidence="1">The sequence shown here is derived from an EMBL/GenBank/DDBJ whole genome shotgun (WGS) entry which is preliminary data.</text>
</comment>
<protein>
    <submittedName>
        <fullName evidence="1">Uncharacterized protein</fullName>
    </submittedName>
</protein>
<organism evidence="1 3">
    <name type="scientific">Didymodactylos carnosus</name>
    <dbReference type="NCBI Taxonomy" id="1234261"/>
    <lineage>
        <taxon>Eukaryota</taxon>
        <taxon>Metazoa</taxon>
        <taxon>Spiralia</taxon>
        <taxon>Gnathifera</taxon>
        <taxon>Rotifera</taxon>
        <taxon>Eurotatoria</taxon>
        <taxon>Bdelloidea</taxon>
        <taxon>Philodinida</taxon>
        <taxon>Philodinidae</taxon>
        <taxon>Didymodactylos</taxon>
    </lineage>
</organism>
<dbReference type="PANTHER" id="PTHR33488:SF2">
    <property type="entry name" value="EARLY ENDOSOME ANTIGEN 1-LIKE"/>
    <property type="match status" value="1"/>
</dbReference>
<dbReference type="Proteomes" id="UP000677228">
    <property type="component" value="Unassembled WGS sequence"/>
</dbReference>
<dbReference type="Proteomes" id="UP000682733">
    <property type="component" value="Unassembled WGS sequence"/>
</dbReference>
<evidence type="ECO:0000313" key="1">
    <source>
        <dbReference type="EMBL" id="CAF0989335.1"/>
    </source>
</evidence>
<sequence length="230" mass="25968">NQTAIDNLFKQETDEQLLSQTGIDYPWQQFISAGPLAINILGELIVVSTKVDFSLKESADNYTFKYIRHPQSYRTTLIQIANDGWEAFSQAHSSMNTIQLFMTQIPRHIKTSLKILVSASPRLLERMLIQSLNDIDQIGRECSKLASNTHDQFVSVMQLLGEVIEMTVLTQSVNMQKLQAAEIELNVSRIAQQQQKQISDIVQKHYSGAQESVRKAQAAYIKALEELPTG</sequence>
<accession>A0A8S2DV18</accession>
<dbReference type="EMBL" id="CAJNOK010005962">
    <property type="protein sequence ID" value="CAF0989335.1"/>
    <property type="molecule type" value="Genomic_DNA"/>
</dbReference>
<feature type="non-terminal residue" evidence="1">
    <location>
        <position position="1"/>
    </location>
</feature>